<dbReference type="PROSITE" id="PS51071">
    <property type="entry name" value="HTH_RPIR"/>
    <property type="match status" value="1"/>
</dbReference>
<dbReference type="GO" id="GO:0003700">
    <property type="term" value="F:DNA-binding transcription factor activity"/>
    <property type="evidence" value="ECO:0007669"/>
    <property type="project" value="InterPro"/>
</dbReference>
<keyword evidence="3" id="KW-1185">Reference proteome</keyword>
<dbReference type="KEGG" id="gsn:YC6258_01380"/>
<dbReference type="InterPro" id="IPR000281">
    <property type="entry name" value="HTH_RpiR"/>
</dbReference>
<evidence type="ECO:0000313" key="3">
    <source>
        <dbReference type="Proteomes" id="UP000032266"/>
    </source>
</evidence>
<dbReference type="RefSeq" id="WP_044616220.1">
    <property type="nucleotide sequence ID" value="NZ_CP007142.1"/>
</dbReference>
<proteinExistence type="predicted"/>
<dbReference type="SUPFAM" id="SSF53697">
    <property type="entry name" value="SIS domain"/>
    <property type="match status" value="1"/>
</dbReference>
<dbReference type="SUPFAM" id="SSF46689">
    <property type="entry name" value="Homeodomain-like"/>
    <property type="match status" value="1"/>
</dbReference>
<reference evidence="2 3" key="1">
    <citation type="submission" date="2014-01" db="EMBL/GenBank/DDBJ databases">
        <title>Full genme sequencing of cellulolytic bacterium Gynuella sunshinyii YC6258T gen. nov., sp. nov.</title>
        <authorList>
            <person name="Khan H."/>
            <person name="Chung E.J."/>
            <person name="Chung Y.R."/>
        </authorList>
    </citation>
    <scope>NUCLEOTIDE SEQUENCE [LARGE SCALE GENOMIC DNA]</scope>
    <source>
        <strain evidence="2 3">YC6258</strain>
    </source>
</reference>
<dbReference type="GO" id="GO:0097367">
    <property type="term" value="F:carbohydrate derivative binding"/>
    <property type="evidence" value="ECO:0007669"/>
    <property type="project" value="InterPro"/>
</dbReference>
<dbReference type="PANTHER" id="PTHR30514">
    <property type="entry name" value="GLUCOKINASE"/>
    <property type="match status" value="1"/>
</dbReference>
<dbReference type="AlphaFoldDB" id="A0A0C5VJ52"/>
<accession>A0A0C5VJ52</accession>
<dbReference type="GO" id="GO:1901135">
    <property type="term" value="P:carbohydrate derivative metabolic process"/>
    <property type="evidence" value="ECO:0007669"/>
    <property type="project" value="InterPro"/>
</dbReference>
<dbReference type="GO" id="GO:0003677">
    <property type="term" value="F:DNA binding"/>
    <property type="evidence" value="ECO:0007669"/>
    <property type="project" value="InterPro"/>
</dbReference>
<sequence length="270" mass="30174">MSLQRRIENSWQGLSPSERKIAVLLEQNQHIVVSHSVAEIATMAGVSKATVSRFFRSLGYDDHMAARLEMRSSRESGVPVQLTSITPPEALQEEWQNLVQAHKDFDHQESALADAILAAENIYILGFRNGYPAARHLRQQLVQLRPGVSLLPAAGQTLAEDMVDISSRDLVILMGFRRRIKSFKPLIQGLNRQLDQQQLVLLTDPTGSGYGQWVGTTVICPLGAQQPMDNYSVVFSLISRLVNTVAERAGSLKRIQQIKTLYEELDELDL</sequence>
<organism evidence="2 3">
    <name type="scientific">Gynuella sunshinyii YC6258</name>
    <dbReference type="NCBI Taxonomy" id="1445510"/>
    <lineage>
        <taxon>Bacteria</taxon>
        <taxon>Pseudomonadati</taxon>
        <taxon>Pseudomonadota</taxon>
        <taxon>Gammaproteobacteria</taxon>
        <taxon>Oceanospirillales</taxon>
        <taxon>Saccharospirillaceae</taxon>
        <taxon>Gynuella</taxon>
    </lineage>
</organism>
<dbReference type="InterPro" id="IPR047640">
    <property type="entry name" value="RpiR-like"/>
</dbReference>
<dbReference type="Pfam" id="PF01418">
    <property type="entry name" value="HTH_6"/>
    <property type="match status" value="1"/>
</dbReference>
<dbReference type="InterPro" id="IPR046348">
    <property type="entry name" value="SIS_dom_sf"/>
</dbReference>
<dbReference type="EMBL" id="CP007142">
    <property type="protein sequence ID" value="AJQ93428.1"/>
    <property type="molecule type" value="Genomic_DNA"/>
</dbReference>
<dbReference type="Gene3D" id="1.10.10.10">
    <property type="entry name" value="Winged helix-like DNA-binding domain superfamily/Winged helix DNA-binding domain"/>
    <property type="match status" value="1"/>
</dbReference>
<name>A0A0C5VJ52_9GAMM</name>
<evidence type="ECO:0000259" key="1">
    <source>
        <dbReference type="PROSITE" id="PS51071"/>
    </source>
</evidence>
<dbReference type="STRING" id="1445510.YC6258_01380"/>
<evidence type="ECO:0000313" key="2">
    <source>
        <dbReference type="EMBL" id="AJQ93428.1"/>
    </source>
</evidence>
<dbReference type="OrthoDB" id="3237351at2"/>
<dbReference type="PANTHER" id="PTHR30514:SF18">
    <property type="entry name" value="RPIR-FAMILY TRANSCRIPTIONAL REGULATOR"/>
    <property type="match status" value="1"/>
</dbReference>
<dbReference type="InterPro" id="IPR036388">
    <property type="entry name" value="WH-like_DNA-bd_sf"/>
</dbReference>
<dbReference type="InterPro" id="IPR009057">
    <property type="entry name" value="Homeodomain-like_sf"/>
</dbReference>
<protein>
    <submittedName>
        <fullName evidence="2">Transcriptional regulator</fullName>
    </submittedName>
</protein>
<dbReference type="Proteomes" id="UP000032266">
    <property type="component" value="Chromosome"/>
</dbReference>
<gene>
    <name evidence="2" type="ORF">YC6258_01380</name>
</gene>
<dbReference type="HOGENOM" id="CLU_055769_1_2_6"/>
<dbReference type="Gene3D" id="3.40.50.10490">
    <property type="entry name" value="Glucose-6-phosphate isomerase like protein, domain 1"/>
    <property type="match status" value="1"/>
</dbReference>
<feature type="domain" description="HTH rpiR-type" evidence="1">
    <location>
        <begin position="1"/>
        <end position="77"/>
    </location>
</feature>